<name>A0A8K1C7J4_PYTOL</name>
<dbReference type="AlphaFoldDB" id="A0A8K1C7J4"/>
<comment type="caution">
    <text evidence="3">The sequence shown here is derived from an EMBL/GenBank/DDBJ whole genome shotgun (WGS) entry which is preliminary data.</text>
</comment>
<dbReference type="Pfam" id="PF03457">
    <property type="entry name" value="HA"/>
    <property type="match status" value="1"/>
</dbReference>
<accession>A0A8K1C7J4</accession>
<organism evidence="3 4">
    <name type="scientific">Pythium oligandrum</name>
    <name type="common">Mycoparasitic fungus</name>
    <dbReference type="NCBI Taxonomy" id="41045"/>
    <lineage>
        <taxon>Eukaryota</taxon>
        <taxon>Sar</taxon>
        <taxon>Stramenopiles</taxon>
        <taxon>Oomycota</taxon>
        <taxon>Peronosporomycetes</taxon>
        <taxon>Pythiales</taxon>
        <taxon>Pythiaceae</taxon>
        <taxon>Pythium</taxon>
    </lineage>
</organism>
<evidence type="ECO:0000259" key="2">
    <source>
        <dbReference type="Pfam" id="PF03457"/>
    </source>
</evidence>
<protein>
    <recommendedName>
        <fullName evidence="2">Helicase-associated domain-containing protein</fullName>
    </recommendedName>
</protein>
<evidence type="ECO:0000313" key="4">
    <source>
        <dbReference type="Proteomes" id="UP000794436"/>
    </source>
</evidence>
<dbReference type="EMBL" id="SPLM01000113">
    <property type="protein sequence ID" value="TMW57866.1"/>
    <property type="molecule type" value="Genomic_DNA"/>
</dbReference>
<reference evidence="3" key="1">
    <citation type="submission" date="2019-03" db="EMBL/GenBank/DDBJ databases">
        <title>Long read genome sequence of the mycoparasitic Pythium oligandrum ATCC 38472 isolated from sugarbeet rhizosphere.</title>
        <authorList>
            <person name="Gaulin E."/>
        </authorList>
    </citation>
    <scope>NUCLEOTIDE SEQUENCE</scope>
    <source>
        <strain evidence="3">ATCC 38472_TT</strain>
    </source>
</reference>
<dbReference type="OrthoDB" id="70932at2759"/>
<evidence type="ECO:0000313" key="3">
    <source>
        <dbReference type="EMBL" id="TMW57866.1"/>
    </source>
</evidence>
<feature type="compositionally biased region" description="Acidic residues" evidence="1">
    <location>
        <begin position="432"/>
        <end position="462"/>
    </location>
</feature>
<dbReference type="PANTHER" id="PTHR37066">
    <property type="entry name" value="HELICASE-ASSOCIATED"/>
    <property type="match status" value="1"/>
</dbReference>
<keyword evidence="4" id="KW-1185">Reference proteome</keyword>
<gene>
    <name evidence="3" type="ORF">Poli38472_013340</name>
</gene>
<feature type="domain" description="Helicase-associated" evidence="2">
    <location>
        <begin position="111"/>
        <end position="182"/>
    </location>
</feature>
<feature type="region of interest" description="Disordered" evidence="1">
    <location>
        <begin position="428"/>
        <end position="462"/>
    </location>
</feature>
<dbReference type="PANTHER" id="PTHR37066:SF1">
    <property type="entry name" value="LNS2_PITP DOMAIN-CONTAINING PROTEIN"/>
    <property type="match status" value="1"/>
</dbReference>
<dbReference type="Proteomes" id="UP000794436">
    <property type="component" value="Unassembled WGS sequence"/>
</dbReference>
<evidence type="ECO:0000256" key="1">
    <source>
        <dbReference type="SAM" id="MobiDB-lite"/>
    </source>
</evidence>
<sequence>MRVWHATRALSTLRVPSKRALSRSQDVVEELERVVPAAIAVFRAQNGHVVVPPSFRIPHEEDAWPTELHGARLGTMLMRLYTAIKNPEYRHLREQLVAMGLPPSAVDWREFHWRETTLAALTMYQRLHGDLYVPRSFVVPQDDAQWPRSTWGLALGRQVNTLRKKHTELPDFQRKALDQLDFPWNVMEHKWNTRFLPALRRFYALHGHSNVPQSFIVPTNDPEWLNLPQCHGYRLGAAVNKVRRGDAFTAQIETSLSELDAVNFTFQSSDQHWRERVLPALETFYRLHNHCDIHAYFIVPEDSSQWPKATHGMRLGFIVQNIRSRGDFFAQIMRDGEQLEAIEFVWNRSEMKWKQVVLPALETFAALHAHTKIPVSFVVPREAPWPPESYDLRLGRIASTPSARQRFANFIEIDRQRLASIGLDWTMFPRNEDEEQEGEDTDGDTEDDLDMLFEDEDEEEDW</sequence>
<dbReference type="InterPro" id="IPR005114">
    <property type="entry name" value="Helicase_assoc"/>
</dbReference>
<proteinExistence type="predicted"/>